<dbReference type="EMBL" id="PGGM01000001">
    <property type="protein sequence ID" value="PSH67184.1"/>
    <property type="molecule type" value="Genomic_DNA"/>
</dbReference>
<protein>
    <recommendedName>
        <fullName evidence="4">TonB-dependent receptor</fullName>
    </recommendedName>
</protein>
<evidence type="ECO:0000256" key="1">
    <source>
        <dbReference type="SAM" id="MobiDB-lite"/>
    </source>
</evidence>
<reference evidence="3" key="1">
    <citation type="submission" date="2017-11" db="EMBL/GenBank/DDBJ databases">
        <authorList>
            <person name="Kuznetsova I."/>
            <person name="Sazanova A."/>
            <person name="Chirak E."/>
            <person name="Safronova V."/>
            <person name="Willems A."/>
        </authorList>
    </citation>
    <scope>NUCLEOTIDE SEQUENCE [LARGE SCALE GENOMIC DNA]</scope>
    <source>
        <strain evidence="3">CCBAU 03422</strain>
    </source>
</reference>
<proteinExistence type="predicted"/>
<dbReference type="AlphaFoldDB" id="A0A2P7BL81"/>
<dbReference type="SUPFAM" id="SSF56935">
    <property type="entry name" value="Porins"/>
    <property type="match status" value="1"/>
</dbReference>
<keyword evidence="3" id="KW-1185">Reference proteome</keyword>
<feature type="compositionally biased region" description="Polar residues" evidence="1">
    <location>
        <begin position="77"/>
        <end position="87"/>
    </location>
</feature>
<sequence>MTRNLVRIARRFSCPHGILVSRESLRAGCAFLAMTCLPVSAQEVDRTKTVPFAISVDGEPVVKSKQDGPTRAAAKQLGQSPEPSTRKTGAGLNTVDVQVKFDGLDAKTLLNISTMPVRRAYKAGEYVNFLATSNYPAFIKRAEVRILNAEDEVTEKPFDIIPVAINREARWIMPETRDETKRFKYILRVYDDEGRFDETLARTLARSDWELPAEINTRHVVSGEGEATAPGMGEDNTARRNIPVYGGAVTVYGRNVPEGYQVKALGDTIPLDPDHAFVMQRILPPGDHDIDVAVLGLLKDSALDFTRRINIPKNDWFYVALADLTVGKRFGDNDIEAVRPGEYDDIYSKGRLAFYVKGKIKGKYLLTAAADTSEDDLDHIFRGLDAKDPRQLLRRLDPNDYYPIYGDDSTAIDDAPTDGKFYVRLERGDSHVMWGRYKASITGTEFMRSDRALYGASGIYKSEKTTSFGERQTETTLYAAQPDTLPQRDEFLGTGGSAYFMKRQDISIGSETIAVEVRDQITGQVLERQTLRYGEDYSFDYLQGMLILKRPLSSSTGTDAPVRDGALGGNRVYLIAQYEFTPVAGTLDGYVYGGRAQHWFADKVRVGVTGMDENTGLANQQAYGADIQLRHSEKTFIEAEIARSKGPGFGTSRSTDGGLTLSDVATTGTRNRVATSWRTRAQLDLEDISKSGVKGMLGGYYEEKQAGFSTLSEQISVDERIWGAFADIDLNKAIGLELNYDDYQEGRGESVFDGRDIGGRSKRKGASAISWQIDEYWKASFGLTYTELQSPIARASGKSGYNGSRLDSGARLEYAPDGDHSYYVFGQGTLSRSGDIKDNNRVGAGTEYQLTEKISLDGEISYGNQGFGALAAINYEPTAKDSYYVGYRLDPDRAFDLDRSYDLSGTDGGTIVIGAKRKIDDEISAYAEHNYDLFGTRNSLTKTYGVVYTPDSSWTVDGGFEAGTIEDDTIDPDDGFERSDFDRKAVSLAIGYKDEERISARIRGEARYEDSDDDSRDANTYLIATGFSWKTSEDWRLLANVDAVLSDQDSEASFRDGDYIEMSVGYAYRPVENDRLNALAKYAWLRDTPGENQVSAISGDEFGPAQRSHIISADVNYDVFPWLVLGAKYGMRFGEVRQRQGDDPNTFSAWESSSAHLGIIRADVSFIKSWDALIEGRVLAMPQADTTDYGALVALYRHVGDNFKVGVGYNFGCFSDDLRDLTLNDEGVFLNVIGKF</sequence>
<evidence type="ECO:0008006" key="4">
    <source>
        <dbReference type="Google" id="ProtNLM"/>
    </source>
</evidence>
<dbReference type="OrthoDB" id="9773411at2"/>
<name>A0A2P7BL81_9HYPH</name>
<dbReference type="RefSeq" id="WP_106662252.1">
    <property type="nucleotide sequence ID" value="NZ_PGGM01000001.1"/>
</dbReference>
<organism evidence="2 3">
    <name type="scientific">Phyllobacterium sophorae</name>
    <dbReference type="NCBI Taxonomy" id="1520277"/>
    <lineage>
        <taxon>Bacteria</taxon>
        <taxon>Pseudomonadati</taxon>
        <taxon>Pseudomonadota</taxon>
        <taxon>Alphaproteobacteria</taxon>
        <taxon>Hyphomicrobiales</taxon>
        <taxon>Phyllobacteriaceae</taxon>
        <taxon>Phyllobacterium</taxon>
    </lineage>
</organism>
<comment type="caution">
    <text evidence="2">The sequence shown here is derived from an EMBL/GenBank/DDBJ whole genome shotgun (WGS) entry which is preliminary data.</text>
</comment>
<gene>
    <name evidence="2" type="ORF">CU103_02150</name>
</gene>
<dbReference type="Proteomes" id="UP000241764">
    <property type="component" value="Unassembled WGS sequence"/>
</dbReference>
<feature type="region of interest" description="Disordered" evidence="1">
    <location>
        <begin position="61"/>
        <end position="91"/>
    </location>
</feature>
<accession>A0A2P7BL81</accession>
<evidence type="ECO:0000313" key="3">
    <source>
        <dbReference type="Proteomes" id="UP000241764"/>
    </source>
</evidence>
<evidence type="ECO:0000313" key="2">
    <source>
        <dbReference type="EMBL" id="PSH67184.1"/>
    </source>
</evidence>